<dbReference type="Pfam" id="PF02686">
    <property type="entry name" value="GatC"/>
    <property type="match status" value="1"/>
</dbReference>
<sequence>MRQESRSSNAEVSRETVAYTARLANLSYTDRELDELVPAFREMLHFMDTINSVPEEALAAADEEFGGADVTVTFTTPLHSVLREDAPRSFAEPDALLDAFPDKEGDMLRIPKITSDA</sequence>
<proteinExistence type="predicted"/>
<name>A0AAV9IX25_CYACA</name>
<protein>
    <recommendedName>
        <fullName evidence="3">Glu-AdT subunit C</fullName>
    </recommendedName>
</protein>
<dbReference type="InterPro" id="IPR036113">
    <property type="entry name" value="Asp/Glu-ADT_sf_sub_c"/>
</dbReference>
<evidence type="ECO:0008006" key="3">
    <source>
        <dbReference type="Google" id="ProtNLM"/>
    </source>
</evidence>
<dbReference type="Gene3D" id="1.10.20.60">
    <property type="entry name" value="Glu-tRNAGln amidotransferase C subunit, N-terminal domain"/>
    <property type="match status" value="1"/>
</dbReference>
<keyword evidence="2" id="KW-1185">Reference proteome</keyword>
<comment type="caution">
    <text evidence="1">The sequence shown here is derived from an EMBL/GenBank/DDBJ whole genome shotgun (WGS) entry which is preliminary data.</text>
</comment>
<evidence type="ECO:0000313" key="1">
    <source>
        <dbReference type="EMBL" id="KAK4536671.1"/>
    </source>
</evidence>
<dbReference type="Proteomes" id="UP001301350">
    <property type="component" value="Unassembled WGS sequence"/>
</dbReference>
<evidence type="ECO:0000313" key="2">
    <source>
        <dbReference type="Proteomes" id="UP001301350"/>
    </source>
</evidence>
<dbReference type="SUPFAM" id="SSF141000">
    <property type="entry name" value="Glu-tRNAGln amidotransferase C subunit"/>
    <property type="match status" value="1"/>
</dbReference>
<dbReference type="EMBL" id="JANCYW010000009">
    <property type="protein sequence ID" value="KAK4536671.1"/>
    <property type="molecule type" value="Genomic_DNA"/>
</dbReference>
<dbReference type="AlphaFoldDB" id="A0AAV9IX25"/>
<gene>
    <name evidence="1" type="ORF">CDCA_CDCA09G2696</name>
</gene>
<accession>A0AAV9IX25</accession>
<organism evidence="1 2">
    <name type="scientific">Cyanidium caldarium</name>
    <name type="common">Red alga</name>
    <dbReference type="NCBI Taxonomy" id="2771"/>
    <lineage>
        <taxon>Eukaryota</taxon>
        <taxon>Rhodophyta</taxon>
        <taxon>Bangiophyceae</taxon>
        <taxon>Cyanidiales</taxon>
        <taxon>Cyanidiaceae</taxon>
        <taxon>Cyanidium</taxon>
    </lineage>
</organism>
<reference evidence="1 2" key="1">
    <citation type="submission" date="2022-07" db="EMBL/GenBank/DDBJ databases">
        <title>Genome-wide signatures of adaptation to extreme environments.</title>
        <authorList>
            <person name="Cho C.H."/>
            <person name="Yoon H.S."/>
        </authorList>
    </citation>
    <scope>NUCLEOTIDE SEQUENCE [LARGE SCALE GENOMIC DNA]</scope>
    <source>
        <strain evidence="1 2">DBV 063 E5</strain>
    </source>
</reference>
<dbReference type="GO" id="GO:0006450">
    <property type="term" value="P:regulation of translational fidelity"/>
    <property type="evidence" value="ECO:0007669"/>
    <property type="project" value="InterPro"/>
</dbReference>
<dbReference type="InterPro" id="IPR003837">
    <property type="entry name" value="GatC"/>
</dbReference>